<sequence>MKNLERTNKEILTSLENVLSPHTLREFKRTQQILYNKEFHSVKQTNIDKLNRLELASRQNVENQEKWLKNISSTQIPEDVEVFSSFGSKFSIPQPVKQISIDHLITDIEDMIQKTPESTRDLYRTKIS</sequence>
<evidence type="ECO:0000313" key="2">
    <source>
        <dbReference type="Proteomes" id="UP001431783"/>
    </source>
</evidence>
<dbReference type="AlphaFoldDB" id="A0AAW1UU07"/>
<name>A0AAW1UU07_9CUCU</name>
<accession>A0AAW1UU07</accession>
<organism evidence="1 2">
    <name type="scientific">Henosepilachna vigintioctopunctata</name>
    <dbReference type="NCBI Taxonomy" id="420089"/>
    <lineage>
        <taxon>Eukaryota</taxon>
        <taxon>Metazoa</taxon>
        <taxon>Ecdysozoa</taxon>
        <taxon>Arthropoda</taxon>
        <taxon>Hexapoda</taxon>
        <taxon>Insecta</taxon>
        <taxon>Pterygota</taxon>
        <taxon>Neoptera</taxon>
        <taxon>Endopterygota</taxon>
        <taxon>Coleoptera</taxon>
        <taxon>Polyphaga</taxon>
        <taxon>Cucujiformia</taxon>
        <taxon>Coccinelloidea</taxon>
        <taxon>Coccinellidae</taxon>
        <taxon>Epilachninae</taxon>
        <taxon>Epilachnini</taxon>
        <taxon>Henosepilachna</taxon>
    </lineage>
</organism>
<feature type="non-terminal residue" evidence="1">
    <location>
        <position position="128"/>
    </location>
</feature>
<protein>
    <submittedName>
        <fullName evidence="1">Uncharacterized protein</fullName>
    </submittedName>
</protein>
<reference evidence="1 2" key="1">
    <citation type="submission" date="2023-03" db="EMBL/GenBank/DDBJ databases">
        <title>Genome insight into feeding habits of ladybird beetles.</title>
        <authorList>
            <person name="Li H.-S."/>
            <person name="Huang Y.-H."/>
            <person name="Pang H."/>
        </authorList>
    </citation>
    <scope>NUCLEOTIDE SEQUENCE [LARGE SCALE GENOMIC DNA]</scope>
    <source>
        <strain evidence="1">SYSU_2023b</strain>
        <tissue evidence="1">Whole body</tissue>
    </source>
</reference>
<dbReference type="EMBL" id="JARQZJ010000103">
    <property type="protein sequence ID" value="KAK9886991.1"/>
    <property type="molecule type" value="Genomic_DNA"/>
</dbReference>
<keyword evidence="2" id="KW-1185">Reference proteome</keyword>
<evidence type="ECO:0000313" key="1">
    <source>
        <dbReference type="EMBL" id="KAK9886991.1"/>
    </source>
</evidence>
<dbReference type="Proteomes" id="UP001431783">
    <property type="component" value="Unassembled WGS sequence"/>
</dbReference>
<comment type="caution">
    <text evidence="1">The sequence shown here is derived from an EMBL/GenBank/DDBJ whole genome shotgun (WGS) entry which is preliminary data.</text>
</comment>
<proteinExistence type="predicted"/>
<gene>
    <name evidence="1" type="ORF">WA026_019249</name>
</gene>